<dbReference type="InterPro" id="IPR027417">
    <property type="entry name" value="P-loop_NTPase"/>
</dbReference>
<sequence length="759" mass="86804">MSNLDNLSPLDFEELCRDIASQKMGLSFSAFGPGPDGGIDGRHSTAEGDIILQCKHYSSTPFSGLKRSVEKEKDKLDILKPKQYLFFTSQSLTPKKSAQLEQVLSPHVFSTNDILGKEDIEAALRDFPNIEKKHMKLWLSSTAVLERILLSGLEAYTHATKEEILEELAVYVLNPSLHQAIEQLEKEKVLVISGQPGVGKTTLAKMVSYHYLKEDWQFVSINSLEDGFSKLNNEQKTVFFFDDFLGRIELDRQTLLQKDNALSLFVKRVVRAPNARFILTTRAHIFEEAKLISDRVDSTKFHLAKYLLDVGQYTRKVRAEILFNHLFTSTLEGQYIESLIESDSLSDIIDHRNYNPRVIAFVSSEFNQDISPIDYPSYILDALDHPEMIWSKPFNSLSSSSKHLLITLFFQKTIFGVKIEELRSQFSRLHRNVCDFHGQPTSLEDFNSSLRSLESGFISISGGSVDFVNPSVQDFLKSYLNDKEFLGLLPTVAIKAMWAKNLWEHMKTVFKEQEDLKYCAHKFSDFATKIDSSPTQSKTPHASLFERYTIRFTDLSLSVRVEFLFDLWTYSNYTPFLDKALELLESSNLDIDGGRDGRDLPELHCWVCEHVEESSSISNRLLRAIEEKIREILKQGVHIEDLNMIIDSVDTYIPNKKELGIQKLIDYWVDFELSCTSDSIAQLDLESELSDHIVFLEELSKLTNRDVEDAKNTVYDRISELDEHEEAFSESISPLAKESEKGDIFSDEDIKSLFANLLK</sequence>
<proteinExistence type="predicted"/>
<dbReference type="AlphaFoldDB" id="A0A3A6QTM7"/>
<dbReference type="SUPFAM" id="SSF52540">
    <property type="entry name" value="P-loop containing nucleoside triphosphate hydrolases"/>
    <property type="match status" value="1"/>
</dbReference>
<dbReference type="GO" id="GO:0003677">
    <property type="term" value="F:DNA binding"/>
    <property type="evidence" value="ECO:0007669"/>
    <property type="project" value="InterPro"/>
</dbReference>
<dbReference type="Pfam" id="PF04471">
    <property type="entry name" value="Mrr_cat"/>
    <property type="match status" value="1"/>
</dbReference>
<organism evidence="3 4">
    <name type="scientific">Vibrio sinensis</name>
    <dbReference type="NCBI Taxonomy" id="2302434"/>
    <lineage>
        <taxon>Bacteria</taxon>
        <taxon>Pseudomonadati</taxon>
        <taxon>Pseudomonadota</taxon>
        <taxon>Gammaproteobacteria</taxon>
        <taxon>Vibrionales</taxon>
        <taxon>Vibrionaceae</taxon>
        <taxon>Vibrio</taxon>
    </lineage>
</organism>
<gene>
    <name evidence="3" type="ORF">DZ860_03340</name>
</gene>
<dbReference type="OrthoDB" id="9806903at2"/>
<dbReference type="InterPro" id="IPR007560">
    <property type="entry name" value="Restrct_endonuc_IV_Mrr"/>
</dbReference>
<name>A0A3A6QTM7_9VIBR</name>
<dbReference type="EMBL" id="QVMU01000001">
    <property type="protein sequence ID" value="RJX75723.1"/>
    <property type="molecule type" value="Genomic_DNA"/>
</dbReference>
<protein>
    <submittedName>
        <fullName evidence="3">Uncharacterized protein</fullName>
    </submittedName>
</protein>
<comment type="caution">
    <text evidence="3">The sequence shown here is derived from an EMBL/GenBank/DDBJ whole genome shotgun (WGS) entry which is preliminary data.</text>
</comment>
<dbReference type="GO" id="GO:0004519">
    <property type="term" value="F:endonuclease activity"/>
    <property type="evidence" value="ECO:0007669"/>
    <property type="project" value="InterPro"/>
</dbReference>
<reference evidence="3 4" key="1">
    <citation type="submission" date="2018-08" db="EMBL/GenBank/DDBJ databases">
        <title>Vibrio isolated from the Eastern China Marginal Seas.</title>
        <authorList>
            <person name="Li Y."/>
        </authorList>
    </citation>
    <scope>NUCLEOTIDE SEQUENCE [LARGE SCALE GENOMIC DNA]</scope>
    <source>
        <strain evidence="3 4">BEI233</strain>
    </source>
</reference>
<accession>A0A3A6QTM7</accession>
<dbReference type="InterPro" id="IPR049050">
    <property type="entry name" value="nSTAND3"/>
</dbReference>
<evidence type="ECO:0000313" key="3">
    <source>
        <dbReference type="EMBL" id="RJX75723.1"/>
    </source>
</evidence>
<evidence type="ECO:0000313" key="4">
    <source>
        <dbReference type="Proteomes" id="UP000273252"/>
    </source>
</evidence>
<evidence type="ECO:0000259" key="1">
    <source>
        <dbReference type="Pfam" id="PF04471"/>
    </source>
</evidence>
<dbReference type="GO" id="GO:0009307">
    <property type="term" value="P:DNA restriction-modification system"/>
    <property type="evidence" value="ECO:0007669"/>
    <property type="project" value="InterPro"/>
</dbReference>
<evidence type="ECO:0000259" key="2">
    <source>
        <dbReference type="Pfam" id="PF20720"/>
    </source>
</evidence>
<keyword evidence="4" id="KW-1185">Reference proteome</keyword>
<feature type="domain" description="Restriction endonuclease type IV Mrr" evidence="1">
    <location>
        <begin position="4"/>
        <end position="60"/>
    </location>
</feature>
<dbReference type="RefSeq" id="WP_120029473.1">
    <property type="nucleotide sequence ID" value="NZ_QVMU01000001.1"/>
</dbReference>
<dbReference type="CDD" id="cd00009">
    <property type="entry name" value="AAA"/>
    <property type="match status" value="1"/>
</dbReference>
<dbReference type="Gene3D" id="3.40.50.300">
    <property type="entry name" value="P-loop containing nucleotide triphosphate hydrolases"/>
    <property type="match status" value="1"/>
</dbReference>
<feature type="domain" description="Novel STAND NTPase 3" evidence="2">
    <location>
        <begin position="171"/>
        <end position="326"/>
    </location>
</feature>
<dbReference type="Pfam" id="PF20720">
    <property type="entry name" value="nSTAND3"/>
    <property type="match status" value="1"/>
</dbReference>
<dbReference type="Proteomes" id="UP000273252">
    <property type="component" value="Unassembled WGS sequence"/>
</dbReference>